<comment type="caution">
    <text evidence="1">The sequence shown here is derived from an EMBL/GenBank/DDBJ whole genome shotgun (WGS) entry which is preliminary data.</text>
</comment>
<protein>
    <submittedName>
        <fullName evidence="1">Uncharacterized protein</fullName>
    </submittedName>
</protein>
<organism evidence="1 2">
    <name type="scientific">Phyllobacterium ifriqiyense</name>
    <dbReference type="NCBI Taxonomy" id="314238"/>
    <lineage>
        <taxon>Bacteria</taxon>
        <taxon>Pseudomonadati</taxon>
        <taxon>Pseudomonadota</taxon>
        <taxon>Alphaproteobacteria</taxon>
        <taxon>Hyphomicrobiales</taxon>
        <taxon>Phyllobacteriaceae</taxon>
        <taxon>Phyllobacterium</taxon>
    </lineage>
</organism>
<dbReference type="EMBL" id="JAUSZT010000003">
    <property type="protein sequence ID" value="MDQ0997289.1"/>
    <property type="molecule type" value="Genomic_DNA"/>
</dbReference>
<dbReference type="Proteomes" id="UP001237780">
    <property type="component" value="Unassembled WGS sequence"/>
</dbReference>
<accession>A0ABU0S957</accession>
<evidence type="ECO:0000313" key="2">
    <source>
        <dbReference type="Proteomes" id="UP001237780"/>
    </source>
</evidence>
<evidence type="ECO:0000313" key="1">
    <source>
        <dbReference type="EMBL" id="MDQ0997289.1"/>
    </source>
</evidence>
<proteinExistence type="predicted"/>
<name>A0ABU0S957_9HYPH</name>
<reference evidence="1 2" key="1">
    <citation type="submission" date="2023-07" db="EMBL/GenBank/DDBJ databases">
        <title>Comparative genomics of wheat-associated soil bacteria to identify genetic determinants of phenazine resistance.</title>
        <authorList>
            <person name="Mouncey N."/>
        </authorList>
    </citation>
    <scope>NUCLEOTIDE SEQUENCE [LARGE SCALE GENOMIC DNA]</scope>
    <source>
        <strain evidence="1 2">W4I11</strain>
    </source>
</reference>
<sequence length="57" mass="6255">MMKRALARFFIMLFREPRCLESGVCIVSLETPAVRLGLCDKYCAGFGSQPITLSGGI</sequence>
<keyword evidence="2" id="KW-1185">Reference proteome</keyword>
<gene>
    <name evidence="1" type="ORF">QFZ34_002471</name>
</gene>